<keyword evidence="9" id="KW-0511">Multifunctional enzyme</keyword>
<keyword evidence="9" id="KW-0378">Hydrolase</keyword>
<comment type="subcellular location">
    <subcellularLocation>
        <location evidence="1">Cell inner membrane</location>
        <topology evidence="1">Multi-pass membrane protein</topology>
    </subcellularLocation>
    <subcellularLocation>
        <location evidence="9">Cell membrane</location>
        <topology evidence="9">Multi-pass membrane protein</topology>
    </subcellularLocation>
</comment>
<keyword evidence="9" id="KW-0808">Transferase</keyword>
<name>A0A971M6E2_9BACT</name>
<gene>
    <name evidence="13" type="ORF">GXY80_12895</name>
</gene>
<dbReference type="Gene3D" id="1.20.120.1220">
    <property type="match status" value="1"/>
</dbReference>
<evidence type="ECO:0000259" key="12">
    <source>
        <dbReference type="Pfam" id="PF06750"/>
    </source>
</evidence>
<feature type="transmembrane region" description="Helical" evidence="10">
    <location>
        <begin position="195"/>
        <end position="220"/>
    </location>
</feature>
<feature type="domain" description="Prepilin type IV endopeptidase peptidase" evidence="11">
    <location>
        <begin position="104"/>
        <end position="220"/>
    </location>
</feature>
<dbReference type="EC" id="3.4.23.43" evidence="9"/>
<dbReference type="Pfam" id="PF06750">
    <property type="entry name" value="A24_N_bact"/>
    <property type="match status" value="1"/>
</dbReference>
<keyword evidence="9" id="KW-0645">Protease</keyword>
<evidence type="ECO:0000259" key="11">
    <source>
        <dbReference type="Pfam" id="PF01478"/>
    </source>
</evidence>
<dbReference type="InterPro" id="IPR000045">
    <property type="entry name" value="Prepilin_IV_endopep_pep"/>
</dbReference>
<keyword evidence="3" id="KW-1003">Cell membrane</keyword>
<feature type="transmembrane region" description="Helical" evidence="10">
    <location>
        <begin position="232"/>
        <end position="249"/>
    </location>
</feature>
<comment type="caution">
    <text evidence="13">The sequence shown here is derived from an EMBL/GenBank/DDBJ whole genome shotgun (WGS) entry which is preliminary data.</text>
</comment>
<feature type="transmembrane region" description="Helical" evidence="10">
    <location>
        <begin position="6"/>
        <end position="25"/>
    </location>
</feature>
<keyword evidence="4" id="KW-0997">Cell inner membrane</keyword>
<dbReference type="EC" id="2.1.1.-" evidence="9"/>
<dbReference type="GO" id="GO:0032259">
    <property type="term" value="P:methylation"/>
    <property type="evidence" value="ECO:0007669"/>
    <property type="project" value="UniProtKB-KW"/>
</dbReference>
<dbReference type="InterPro" id="IPR010627">
    <property type="entry name" value="Prepilin_pept_A24_N"/>
</dbReference>
<dbReference type="GO" id="GO:0006465">
    <property type="term" value="P:signal peptide processing"/>
    <property type="evidence" value="ECO:0007669"/>
    <property type="project" value="TreeGrafter"/>
</dbReference>
<feature type="transmembrane region" description="Helical" evidence="10">
    <location>
        <begin position="152"/>
        <end position="175"/>
    </location>
</feature>
<sequence>MSMVVQIFFFLLGSVVGSFLNVCIYRLPREKSIVHPPSSCPGCEKPIRFYDNIPIVSYILLKGTCRDCGAKISIRYPIVELLTGILYVTLLREFGLTFELAVFLLFVSLLVIISFIDLDFRIIPDILSIGGLVAGFILAIPRPFFKYLSPKFGILDSLYGILVGGGILFAIAWIYEFFTKREGMGGGDIKLLGMIGAFCGIKGVVFSLVSASFIGTLVGIPLILAKGRDTKYAIPFGPFLSLGALIYVYRGDSLIRLLLDILLGNG</sequence>
<dbReference type="PANTHER" id="PTHR30487">
    <property type="entry name" value="TYPE 4 PREPILIN-LIKE PROTEINS LEADER PEPTIDE-PROCESSING ENZYME"/>
    <property type="match status" value="1"/>
</dbReference>
<dbReference type="EMBL" id="JAAYEE010000239">
    <property type="protein sequence ID" value="NLW36352.1"/>
    <property type="molecule type" value="Genomic_DNA"/>
</dbReference>
<dbReference type="PRINTS" id="PR00864">
    <property type="entry name" value="PREPILNPTASE"/>
</dbReference>
<dbReference type="GO" id="GO:0004190">
    <property type="term" value="F:aspartic-type endopeptidase activity"/>
    <property type="evidence" value="ECO:0007669"/>
    <property type="project" value="UniProtKB-EC"/>
</dbReference>
<dbReference type="InterPro" id="IPR014032">
    <property type="entry name" value="Peptidase_A24A_bac"/>
</dbReference>
<dbReference type="Pfam" id="PF01478">
    <property type="entry name" value="Peptidase_A24"/>
    <property type="match status" value="1"/>
</dbReference>
<evidence type="ECO:0000256" key="1">
    <source>
        <dbReference type="ARBA" id="ARBA00004429"/>
    </source>
</evidence>
<proteinExistence type="inferred from homology"/>
<keyword evidence="7 10" id="KW-0472">Membrane</keyword>
<dbReference type="PANTHER" id="PTHR30487:SF0">
    <property type="entry name" value="PREPILIN LEADER PEPTIDASE_N-METHYLTRANSFERASE-RELATED"/>
    <property type="match status" value="1"/>
</dbReference>
<evidence type="ECO:0000256" key="2">
    <source>
        <dbReference type="ARBA" id="ARBA00005801"/>
    </source>
</evidence>
<dbReference type="AlphaFoldDB" id="A0A971M6E2"/>
<evidence type="ECO:0000313" key="14">
    <source>
        <dbReference type="Proteomes" id="UP000777265"/>
    </source>
</evidence>
<organism evidence="13 14">
    <name type="scientific">Syntrophorhabdus aromaticivorans</name>
    <dbReference type="NCBI Taxonomy" id="328301"/>
    <lineage>
        <taxon>Bacteria</taxon>
        <taxon>Pseudomonadati</taxon>
        <taxon>Thermodesulfobacteriota</taxon>
        <taxon>Syntrophorhabdia</taxon>
        <taxon>Syntrophorhabdales</taxon>
        <taxon>Syntrophorhabdaceae</taxon>
        <taxon>Syntrophorhabdus</taxon>
    </lineage>
</organism>
<reference evidence="13" key="1">
    <citation type="journal article" date="2020" name="Biotechnol. Biofuels">
        <title>New insights from the biogas microbiome by comprehensive genome-resolved metagenomics of nearly 1600 species originating from multiple anaerobic digesters.</title>
        <authorList>
            <person name="Campanaro S."/>
            <person name="Treu L."/>
            <person name="Rodriguez-R L.M."/>
            <person name="Kovalovszki A."/>
            <person name="Ziels R.M."/>
            <person name="Maus I."/>
            <person name="Zhu X."/>
            <person name="Kougias P.G."/>
            <person name="Basile A."/>
            <person name="Luo G."/>
            <person name="Schluter A."/>
            <person name="Konstantinidis K.T."/>
            <person name="Angelidaki I."/>
        </authorList>
    </citation>
    <scope>NUCLEOTIDE SEQUENCE</scope>
    <source>
        <strain evidence="13">AS06rmzACSIP_7</strain>
    </source>
</reference>
<protein>
    <recommendedName>
        <fullName evidence="9">Prepilin leader peptidase/N-methyltransferase</fullName>
        <ecNumber evidence="9">2.1.1.-</ecNumber>
        <ecNumber evidence="9">3.4.23.43</ecNumber>
    </recommendedName>
</protein>
<comment type="catalytic activity">
    <reaction evidence="9">
        <text>Typically cleaves a -Gly-|-Phe- bond to release an N-terminal, basic peptide of 5-8 residues from type IV prepilin, and then N-methylates the new N-terminal amino group, the methyl donor being S-adenosyl-L-methionine.</text>
        <dbReference type="EC" id="3.4.23.43"/>
    </reaction>
</comment>
<feature type="domain" description="Prepilin peptidase A24 N-terminal" evidence="12">
    <location>
        <begin position="11"/>
        <end position="91"/>
    </location>
</feature>
<evidence type="ECO:0000256" key="10">
    <source>
        <dbReference type="SAM" id="Phobius"/>
    </source>
</evidence>
<evidence type="ECO:0000256" key="5">
    <source>
        <dbReference type="ARBA" id="ARBA00022692"/>
    </source>
</evidence>
<evidence type="ECO:0000256" key="8">
    <source>
        <dbReference type="RuleBase" id="RU003793"/>
    </source>
</evidence>
<evidence type="ECO:0000256" key="3">
    <source>
        <dbReference type="ARBA" id="ARBA00022475"/>
    </source>
</evidence>
<evidence type="ECO:0000313" key="13">
    <source>
        <dbReference type="EMBL" id="NLW36352.1"/>
    </source>
</evidence>
<keyword evidence="6 10" id="KW-1133">Transmembrane helix</keyword>
<dbReference type="GO" id="GO:0008168">
    <property type="term" value="F:methyltransferase activity"/>
    <property type="evidence" value="ECO:0007669"/>
    <property type="project" value="UniProtKB-KW"/>
</dbReference>
<comment type="similarity">
    <text evidence="2 8">Belongs to the peptidase A24 family.</text>
</comment>
<keyword evidence="5 9" id="KW-0812">Transmembrane</keyword>
<comment type="function">
    <text evidence="9">Plays an essential role in type IV pili and type II pseudopili formation by proteolytically removing the leader sequence from substrate proteins and subsequently monomethylating the alpha-amino group of the newly exposed N-terminal phenylalanine.</text>
</comment>
<dbReference type="Proteomes" id="UP000777265">
    <property type="component" value="Unassembled WGS sequence"/>
</dbReference>
<accession>A0A971M6E2</accession>
<evidence type="ECO:0000256" key="4">
    <source>
        <dbReference type="ARBA" id="ARBA00022519"/>
    </source>
</evidence>
<evidence type="ECO:0000256" key="9">
    <source>
        <dbReference type="RuleBase" id="RU003794"/>
    </source>
</evidence>
<keyword evidence="9" id="KW-0489">Methyltransferase</keyword>
<feature type="transmembrane region" description="Helical" evidence="10">
    <location>
        <begin position="122"/>
        <end position="140"/>
    </location>
</feature>
<feature type="transmembrane region" description="Helical" evidence="10">
    <location>
        <begin position="96"/>
        <end position="116"/>
    </location>
</feature>
<dbReference type="GO" id="GO:0005886">
    <property type="term" value="C:plasma membrane"/>
    <property type="evidence" value="ECO:0007669"/>
    <property type="project" value="UniProtKB-SubCell"/>
</dbReference>
<evidence type="ECO:0000256" key="7">
    <source>
        <dbReference type="ARBA" id="ARBA00023136"/>
    </source>
</evidence>
<dbReference type="InterPro" id="IPR050882">
    <property type="entry name" value="Prepilin_peptidase/N-MTase"/>
</dbReference>
<evidence type="ECO:0000256" key="6">
    <source>
        <dbReference type="ARBA" id="ARBA00022989"/>
    </source>
</evidence>
<reference evidence="13" key="2">
    <citation type="submission" date="2020-01" db="EMBL/GenBank/DDBJ databases">
        <authorList>
            <person name="Campanaro S."/>
        </authorList>
    </citation>
    <scope>NUCLEOTIDE SEQUENCE</scope>
    <source>
        <strain evidence="13">AS06rmzACSIP_7</strain>
    </source>
</reference>